<dbReference type="SUPFAM" id="SSF49899">
    <property type="entry name" value="Concanavalin A-like lectins/glucanases"/>
    <property type="match status" value="1"/>
</dbReference>
<dbReference type="InterPro" id="IPR001079">
    <property type="entry name" value="Galectin_CRD"/>
</dbReference>
<comment type="caution">
    <text evidence="4">The sequence shown here is derived from an EMBL/GenBank/DDBJ whole genome shotgun (WGS) entry which is preliminary data.</text>
</comment>
<evidence type="ECO:0000259" key="3">
    <source>
        <dbReference type="Pfam" id="PF00337"/>
    </source>
</evidence>
<evidence type="ECO:0000313" key="5">
    <source>
        <dbReference type="Proteomes" id="UP000762676"/>
    </source>
</evidence>
<keyword evidence="1" id="KW-0430">Lectin</keyword>
<dbReference type="Gene3D" id="2.60.120.200">
    <property type="match status" value="1"/>
</dbReference>
<accession>A0AAV4GY34</accession>
<dbReference type="InterPro" id="IPR013320">
    <property type="entry name" value="ConA-like_dom_sf"/>
</dbReference>
<dbReference type="GO" id="GO:0030246">
    <property type="term" value="F:carbohydrate binding"/>
    <property type="evidence" value="ECO:0007669"/>
    <property type="project" value="UniProtKB-KW"/>
</dbReference>
<dbReference type="Pfam" id="PF00337">
    <property type="entry name" value="Gal-bind_lectin"/>
    <property type="match status" value="1"/>
</dbReference>
<organism evidence="4 5">
    <name type="scientific">Elysia marginata</name>
    <dbReference type="NCBI Taxonomy" id="1093978"/>
    <lineage>
        <taxon>Eukaryota</taxon>
        <taxon>Metazoa</taxon>
        <taxon>Spiralia</taxon>
        <taxon>Lophotrochozoa</taxon>
        <taxon>Mollusca</taxon>
        <taxon>Gastropoda</taxon>
        <taxon>Heterobranchia</taxon>
        <taxon>Euthyneura</taxon>
        <taxon>Panpulmonata</taxon>
        <taxon>Sacoglossa</taxon>
        <taxon>Placobranchoidea</taxon>
        <taxon>Plakobranchidae</taxon>
        <taxon>Elysia</taxon>
    </lineage>
</organism>
<feature type="chain" id="PRO_5043876028" description="Galectin domain-containing protein" evidence="2">
    <location>
        <begin position="34"/>
        <end position="246"/>
    </location>
</feature>
<protein>
    <recommendedName>
        <fullName evidence="3">Galectin domain-containing protein</fullName>
    </recommendedName>
</protein>
<proteinExistence type="predicted"/>
<reference evidence="4 5" key="1">
    <citation type="journal article" date="2021" name="Elife">
        <title>Chloroplast acquisition without the gene transfer in kleptoplastic sea slugs, Plakobranchus ocellatus.</title>
        <authorList>
            <person name="Maeda T."/>
            <person name="Takahashi S."/>
            <person name="Yoshida T."/>
            <person name="Shimamura S."/>
            <person name="Takaki Y."/>
            <person name="Nagai Y."/>
            <person name="Toyoda A."/>
            <person name="Suzuki Y."/>
            <person name="Arimoto A."/>
            <person name="Ishii H."/>
            <person name="Satoh N."/>
            <person name="Nishiyama T."/>
            <person name="Hasebe M."/>
            <person name="Maruyama T."/>
            <person name="Minagawa J."/>
            <person name="Obokata J."/>
            <person name="Shigenobu S."/>
        </authorList>
    </citation>
    <scope>NUCLEOTIDE SEQUENCE [LARGE SCALE GENOMIC DNA]</scope>
</reference>
<evidence type="ECO:0000256" key="1">
    <source>
        <dbReference type="ARBA" id="ARBA00022734"/>
    </source>
</evidence>
<dbReference type="EMBL" id="BMAT01005310">
    <property type="protein sequence ID" value="GFR90833.1"/>
    <property type="molecule type" value="Genomic_DNA"/>
</dbReference>
<feature type="domain" description="Galectin" evidence="3">
    <location>
        <begin position="146"/>
        <end position="233"/>
    </location>
</feature>
<name>A0AAV4GY34_9GAST</name>
<sequence length="246" mass="27367">MVPTGHQSLPLQLKLRALAYLLIWFIKPEPGRPETCAPVSKSLTFQVGNPTGAQCTVMAGGVADCSLRCAARSSCRLVYYTGNQCHYCDWMMDVTFGDYTTPPQYFFLYTRQSAQNTGTVSLYGGLVAGEPVMVDLELVITIVSLNFLDAAFNTALKVEFQEDQQKVVVSSTVNGVQNSENDCTADYDFQLGNIASVLFVVTTTEYIVYIDQVQLRRFQQTMNIKQVTKLTVYSTYGAAKMVSFRR</sequence>
<dbReference type="Proteomes" id="UP000762676">
    <property type="component" value="Unassembled WGS sequence"/>
</dbReference>
<keyword evidence="2" id="KW-0732">Signal</keyword>
<evidence type="ECO:0000313" key="4">
    <source>
        <dbReference type="EMBL" id="GFR90833.1"/>
    </source>
</evidence>
<feature type="signal peptide" evidence="2">
    <location>
        <begin position="1"/>
        <end position="33"/>
    </location>
</feature>
<evidence type="ECO:0000256" key="2">
    <source>
        <dbReference type="SAM" id="SignalP"/>
    </source>
</evidence>
<keyword evidence="5" id="KW-1185">Reference proteome</keyword>
<dbReference type="AlphaFoldDB" id="A0AAV4GY34"/>
<gene>
    <name evidence="4" type="ORF">ElyMa_002577600</name>
</gene>